<feature type="transmembrane region" description="Helical" evidence="7">
    <location>
        <begin position="175"/>
        <end position="200"/>
    </location>
</feature>
<keyword evidence="5 7" id="KW-0472">Membrane</keyword>
<evidence type="ECO:0000256" key="3">
    <source>
        <dbReference type="ARBA" id="ARBA00022692"/>
    </source>
</evidence>
<dbReference type="KEGG" id="vde:111253587"/>
<comment type="catalytic activity">
    <reaction evidence="7">
        <text>L-cysteinyl-[protein] + hexadecanoyl-CoA = S-hexadecanoyl-L-cysteinyl-[protein] + CoA</text>
        <dbReference type="Rhea" id="RHEA:36683"/>
        <dbReference type="Rhea" id="RHEA-COMP:10131"/>
        <dbReference type="Rhea" id="RHEA-COMP:11032"/>
        <dbReference type="ChEBI" id="CHEBI:29950"/>
        <dbReference type="ChEBI" id="CHEBI:57287"/>
        <dbReference type="ChEBI" id="CHEBI:57379"/>
        <dbReference type="ChEBI" id="CHEBI:74151"/>
        <dbReference type="EC" id="2.3.1.225"/>
    </reaction>
</comment>
<dbReference type="EnsemblMetazoa" id="XM_022813225">
    <property type="protein sequence ID" value="XP_022668960"/>
    <property type="gene ID" value="LOC111253587"/>
</dbReference>
<dbReference type="Pfam" id="PF01529">
    <property type="entry name" value="DHHC"/>
    <property type="match status" value="1"/>
</dbReference>
<dbReference type="GeneID" id="111253587"/>
<feature type="transmembrane region" description="Helical" evidence="7">
    <location>
        <begin position="21"/>
        <end position="47"/>
    </location>
</feature>
<evidence type="ECO:0000256" key="5">
    <source>
        <dbReference type="ARBA" id="ARBA00023136"/>
    </source>
</evidence>
<proteinExistence type="inferred from homology"/>
<reference evidence="10" key="1">
    <citation type="submission" date="2021-01" db="UniProtKB">
        <authorList>
            <consortium name="EnsemblMetazoa"/>
        </authorList>
    </citation>
    <scope>IDENTIFICATION</scope>
</reference>
<dbReference type="EC" id="2.3.1.225" evidence="7"/>
<evidence type="ECO:0000256" key="7">
    <source>
        <dbReference type="RuleBase" id="RU079119"/>
    </source>
</evidence>
<evidence type="ECO:0000259" key="9">
    <source>
        <dbReference type="Pfam" id="PF01529"/>
    </source>
</evidence>
<evidence type="ECO:0000256" key="6">
    <source>
        <dbReference type="ARBA" id="ARBA00023315"/>
    </source>
</evidence>
<dbReference type="PANTHER" id="PTHR12246">
    <property type="entry name" value="PALMITOYLTRANSFERASE ZDHHC16"/>
    <property type="match status" value="1"/>
</dbReference>
<feature type="transmembrane region" description="Helical" evidence="7">
    <location>
        <begin position="212"/>
        <end position="238"/>
    </location>
</feature>
<keyword evidence="6 7" id="KW-0012">Acyltransferase</keyword>
<evidence type="ECO:0000256" key="2">
    <source>
        <dbReference type="ARBA" id="ARBA00022679"/>
    </source>
</evidence>
<evidence type="ECO:0000256" key="4">
    <source>
        <dbReference type="ARBA" id="ARBA00022989"/>
    </source>
</evidence>
<comment type="subcellular location">
    <subcellularLocation>
        <location evidence="1">Membrane</location>
        <topology evidence="1">Multi-pass membrane protein</topology>
    </subcellularLocation>
</comment>
<sequence length="335" mass="38126">MCCVSSTSTLPKHCMDFWENFWGGVSLLIAGLFILCSFVYSVLLNIVTEDDPASFILLATMVFSEFALLMWSYGATHFTRPPDIPAKYHFTSEEWSFLEEHGFQTEAVRERLSAMAVQRGVRTRSYSGHVNYCYQCRLIKPERTHHCSMCRRCIARMDHHCPYFGNCIHFSNFKFFVLTLFHASLACLLIVLSTVVYVVVHGRGLHRMYDNIPAMVVFGFMMGVCIIIVFTIGGFFCVSMKQAIHNMTTLESIGGTVLFADGTKETYDLGSYMMNLRQLFGPVMIAWFVPIYSTPGDGMTFLVRSELPKEDKQRKQERKLKPTNFLESRGAVGPS</sequence>
<name>A0A7M7KUB8_VARDE</name>
<dbReference type="OrthoDB" id="6506296at2759"/>
<keyword evidence="2 7" id="KW-0808">Transferase</keyword>
<organism evidence="10 11">
    <name type="scientific">Varroa destructor</name>
    <name type="common">Honeybee mite</name>
    <dbReference type="NCBI Taxonomy" id="109461"/>
    <lineage>
        <taxon>Eukaryota</taxon>
        <taxon>Metazoa</taxon>
        <taxon>Ecdysozoa</taxon>
        <taxon>Arthropoda</taxon>
        <taxon>Chelicerata</taxon>
        <taxon>Arachnida</taxon>
        <taxon>Acari</taxon>
        <taxon>Parasitiformes</taxon>
        <taxon>Mesostigmata</taxon>
        <taxon>Gamasina</taxon>
        <taxon>Dermanyssoidea</taxon>
        <taxon>Varroidae</taxon>
        <taxon>Varroa</taxon>
    </lineage>
</organism>
<dbReference type="GO" id="GO:0016020">
    <property type="term" value="C:membrane"/>
    <property type="evidence" value="ECO:0007669"/>
    <property type="project" value="UniProtKB-SubCell"/>
</dbReference>
<evidence type="ECO:0000313" key="11">
    <source>
        <dbReference type="Proteomes" id="UP000594260"/>
    </source>
</evidence>
<dbReference type="Proteomes" id="UP000594260">
    <property type="component" value="Unplaced"/>
</dbReference>
<feature type="region of interest" description="Disordered" evidence="8">
    <location>
        <begin position="309"/>
        <end position="335"/>
    </location>
</feature>
<dbReference type="InterPro" id="IPR039859">
    <property type="entry name" value="PFA4/ZDH16/20/ERF2-like"/>
</dbReference>
<dbReference type="RefSeq" id="XP_022668960.1">
    <property type="nucleotide sequence ID" value="XM_022813225.1"/>
</dbReference>
<keyword evidence="4 7" id="KW-1133">Transmembrane helix</keyword>
<comment type="domain">
    <text evidence="7">The DHHC domain is required for palmitoyltransferase activity.</text>
</comment>
<evidence type="ECO:0000256" key="1">
    <source>
        <dbReference type="ARBA" id="ARBA00004141"/>
    </source>
</evidence>
<keyword evidence="11" id="KW-1185">Reference proteome</keyword>
<dbReference type="GO" id="GO:0019706">
    <property type="term" value="F:protein-cysteine S-palmitoyltransferase activity"/>
    <property type="evidence" value="ECO:0007669"/>
    <property type="project" value="UniProtKB-EC"/>
</dbReference>
<protein>
    <recommendedName>
        <fullName evidence="7">Palmitoyltransferase</fullName>
        <ecNumber evidence="7">2.3.1.225</ecNumber>
    </recommendedName>
</protein>
<accession>A0A7M7KUB8</accession>
<dbReference type="OMA" id="XAFRSPV"/>
<keyword evidence="3 7" id="KW-0812">Transmembrane</keyword>
<evidence type="ECO:0000313" key="10">
    <source>
        <dbReference type="EnsemblMetazoa" id="XP_022668960"/>
    </source>
</evidence>
<dbReference type="InterPro" id="IPR001594">
    <property type="entry name" value="Palmitoyltrfase_DHHC"/>
</dbReference>
<dbReference type="InParanoid" id="A0A7M7KUB8"/>
<dbReference type="AlphaFoldDB" id="A0A7M7KUB8"/>
<evidence type="ECO:0000256" key="8">
    <source>
        <dbReference type="SAM" id="MobiDB-lite"/>
    </source>
</evidence>
<feature type="transmembrane region" description="Helical" evidence="7">
    <location>
        <begin position="53"/>
        <end position="71"/>
    </location>
</feature>
<comment type="similarity">
    <text evidence="7">Belongs to the DHHC palmitoyltransferase family.</text>
</comment>
<feature type="domain" description="Palmitoyltransferase DHHC" evidence="9">
    <location>
        <begin position="131"/>
        <end position="253"/>
    </location>
</feature>
<dbReference type="PROSITE" id="PS50216">
    <property type="entry name" value="DHHC"/>
    <property type="match status" value="1"/>
</dbReference>